<reference evidence="1 2" key="1">
    <citation type="submission" date="2020-09" db="EMBL/GenBank/DDBJ databases">
        <title>De no assembly of potato wild relative species, Solanum commersonii.</title>
        <authorList>
            <person name="Cho K."/>
        </authorList>
    </citation>
    <scope>NUCLEOTIDE SEQUENCE [LARGE SCALE GENOMIC DNA]</scope>
    <source>
        <strain evidence="1">LZ3.2</strain>
        <tissue evidence="1">Leaf</tissue>
    </source>
</reference>
<accession>A0A9J5ZXM7</accession>
<dbReference type="Proteomes" id="UP000824120">
    <property type="component" value="Chromosome 3"/>
</dbReference>
<dbReference type="EMBL" id="JACXVP010000003">
    <property type="protein sequence ID" value="KAG5617025.1"/>
    <property type="molecule type" value="Genomic_DNA"/>
</dbReference>
<proteinExistence type="predicted"/>
<organism evidence="1 2">
    <name type="scientific">Solanum commersonii</name>
    <name type="common">Commerson's wild potato</name>
    <name type="synonym">Commerson's nightshade</name>
    <dbReference type="NCBI Taxonomy" id="4109"/>
    <lineage>
        <taxon>Eukaryota</taxon>
        <taxon>Viridiplantae</taxon>
        <taxon>Streptophyta</taxon>
        <taxon>Embryophyta</taxon>
        <taxon>Tracheophyta</taxon>
        <taxon>Spermatophyta</taxon>
        <taxon>Magnoliopsida</taxon>
        <taxon>eudicotyledons</taxon>
        <taxon>Gunneridae</taxon>
        <taxon>Pentapetalae</taxon>
        <taxon>asterids</taxon>
        <taxon>lamiids</taxon>
        <taxon>Solanales</taxon>
        <taxon>Solanaceae</taxon>
        <taxon>Solanoideae</taxon>
        <taxon>Solaneae</taxon>
        <taxon>Solanum</taxon>
    </lineage>
</organism>
<gene>
    <name evidence="1" type="ORF">H5410_016849</name>
</gene>
<name>A0A9J5ZXM7_SOLCO</name>
<comment type="caution">
    <text evidence="1">The sequence shown here is derived from an EMBL/GenBank/DDBJ whole genome shotgun (WGS) entry which is preliminary data.</text>
</comment>
<keyword evidence="2" id="KW-1185">Reference proteome</keyword>
<sequence>MSKVVKYIFSHFPYFSVSLPLVPLQISPTPSLPPYIKGVIYTDSLTYQHSFSLSPAIFNHSGCRLIL</sequence>
<protein>
    <submittedName>
        <fullName evidence="1">Uncharacterized protein</fullName>
    </submittedName>
</protein>
<evidence type="ECO:0000313" key="2">
    <source>
        <dbReference type="Proteomes" id="UP000824120"/>
    </source>
</evidence>
<dbReference type="AlphaFoldDB" id="A0A9J5ZXM7"/>
<evidence type="ECO:0000313" key="1">
    <source>
        <dbReference type="EMBL" id="KAG5617025.1"/>
    </source>
</evidence>